<sequence length="391" mass="43697">MPPPRTPSASLIELRVQTSTLLGRIYKGLHRQVPRVPPRPHYPGRHPWLAEAVINSVPRNNDLRQGNTWTVDTLIQLVEDHIRHVNKEPVKTFSSVFKKQKEQRVLNRLNNPRNAAAATTVKTTIPSRGPRTPKPVGMCDHCNKEHHLNLVPEHIKKKRAATATAAARTNVSTADNNDSGDSYTHHIFALNASFISLSILKKVVNDVSYKQRFCYDTAANRHVFNDRSKFTNLVYTADNNAPFKRKGAWYHSGKDKLYTSSNDELAYLLEIDGIPNFLVVSNSSEAPAALCYASLHSYRSSANKPLATRSADDWHHIYSHANLDILKRTAKAVKGMVLSSNNLKDCPPCGLSKSKQVLSRRPQDVPTTLLSIVHVDIVGPIATEGRDGERY</sequence>
<proteinExistence type="predicted"/>
<dbReference type="AlphaFoldDB" id="A0A6A6ZC65"/>
<keyword evidence="2" id="KW-1185">Reference proteome</keyword>
<dbReference type="OrthoDB" id="4588506at2759"/>
<organism evidence="1 2">
    <name type="scientific">Ophiobolus disseminans</name>
    <dbReference type="NCBI Taxonomy" id="1469910"/>
    <lineage>
        <taxon>Eukaryota</taxon>
        <taxon>Fungi</taxon>
        <taxon>Dikarya</taxon>
        <taxon>Ascomycota</taxon>
        <taxon>Pezizomycotina</taxon>
        <taxon>Dothideomycetes</taxon>
        <taxon>Pleosporomycetidae</taxon>
        <taxon>Pleosporales</taxon>
        <taxon>Pleosporineae</taxon>
        <taxon>Phaeosphaeriaceae</taxon>
        <taxon>Ophiobolus</taxon>
    </lineage>
</organism>
<gene>
    <name evidence="1" type="ORF">CC86DRAFT_388731</name>
</gene>
<protein>
    <recommendedName>
        <fullName evidence="3">GAG-pre-integrase domain-containing protein</fullName>
    </recommendedName>
</protein>
<evidence type="ECO:0000313" key="2">
    <source>
        <dbReference type="Proteomes" id="UP000799424"/>
    </source>
</evidence>
<name>A0A6A6ZC65_9PLEO</name>
<evidence type="ECO:0000313" key="1">
    <source>
        <dbReference type="EMBL" id="KAF2818586.1"/>
    </source>
</evidence>
<evidence type="ECO:0008006" key="3">
    <source>
        <dbReference type="Google" id="ProtNLM"/>
    </source>
</evidence>
<accession>A0A6A6ZC65</accession>
<reference evidence="1" key="1">
    <citation type="journal article" date="2020" name="Stud. Mycol.">
        <title>101 Dothideomycetes genomes: a test case for predicting lifestyles and emergence of pathogens.</title>
        <authorList>
            <person name="Haridas S."/>
            <person name="Albert R."/>
            <person name="Binder M."/>
            <person name="Bloem J."/>
            <person name="Labutti K."/>
            <person name="Salamov A."/>
            <person name="Andreopoulos B."/>
            <person name="Baker S."/>
            <person name="Barry K."/>
            <person name="Bills G."/>
            <person name="Bluhm B."/>
            <person name="Cannon C."/>
            <person name="Castanera R."/>
            <person name="Culley D."/>
            <person name="Daum C."/>
            <person name="Ezra D."/>
            <person name="Gonzalez J."/>
            <person name="Henrissat B."/>
            <person name="Kuo A."/>
            <person name="Liang C."/>
            <person name="Lipzen A."/>
            <person name="Lutzoni F."/>
            <person name="Magnuson J."/>
            <person name="Mondo S."/>
            <person name="Nolan M."/>
            <person name="Ohm R."/>
            <person name="Pangilinan J."/>
            <person name="Park H.-J."/>
            <person name="Ramirez L."/>
            <person name="Alfaro M."/>
            <person name="Sun H."/>
            <person name="Tritt A."/>
            <person name="Yoshinaga Y."/>
            <person name="Zwiers L.-H."/>
            <person name="Turgeon B."/>
            <person name="Goodwin S."/>
            <person name="Spatafora J."/>
            <person name="Crous P."/>
            <person name="Grigoriev I."/>
        </authorList>
    </citation>
    <scope>NUCLEOTIDE SEQUENCE</scope>
    <source>
        <strain evidence="1">CBS 113818</strain>
    </source>
</reference>
<dbReference type="EMBL" id="MU006250">
    <property type="protein sequence ID" value="KAF2818586.1"/>
    <property type="molecule type" value="Genomic_DNA"/>
</dbReference>
<dbReference type="Proteomes" id="UP000799424">
    <property type="component" value="Unassembled WGS sequence"/>
</dbReference>